<keyword evidence="8" id="KW-0949">S-adenosyl-L-methionine</keyword>
<evidence type="ECO:0000256" key="1">
    <source>
        <dbReference type="ARBA" id="ARBA00004496"/>
    </source>
</evidence>
<dbReference type="PANTHER" id="PTHR11579">
    <property type="entry name" value="PROTEIN-L-ISOASPARTATE O-METHYLTRANSFERASE"/>
    <property type="match status" value="1"/>
</dbReference>
<evidence type="ECO:0000256" key="5">
    <source>
        <dbReference type="ARBA" id="ARBA00022490"/>
    </source>
</evidence>
<reference evidence="12" key="1">
    <citation type="submission" date="2024-05" db="EMBL/GenBank/DDBJ databases">
        <title>Whole genome shotgun sequence of Streptomyces hygroscopicus NBRC 113678.</title>
        <authorList>
            <person name="Komaki H."/>
            <person name="Tamura T."/>
        </authorList>
    </citation>
    <scope>NUCLEOTIDE SEQUENCE</scope>
    <source>
        <strain evidence="12">N11-34</strain>
    </source>
</reference>
<evidence type="ECO:0000256" key="2">
    <source>
        <dbReference type="ARBA" id="ARBA00005369"/>
    </source>
</evidence>
<comment type="similarity">
    <text evidence="2">Belongs to the methyltransferase superfamily. L-isoaspartyl/D-aspartyl protein methyltransferase family.</text>
</comment>
<evidence type="ECO:0000256" key="7">
    <source>
        <dbReference type="ARBA" id="ARBA00022679"/>
    </source>
</evidence>
<keyword evidence="13" id="KW-1185">Reference proteome</keyword>
<evidence type="ECO:0000256" key="6">
    <source>
        <dbReference type="ARBA" id="ARBA00022603"/>
    </source>
</evidence>
<comment type="caution">
    <text evidence="12">The sequence shown here is derived from an EMBL/GenBank/DDBJ whole genome shotgun (WGS) entry which is preliminary data.</text>
</comment>
<dbReference type="EC" id="2.1.1.77" evidence="3"/>
<evidence type="ECO:0000256" key="3">
    <source>
        <dbReference type="ARBA" id="ARBA00011890"/>
    </source>
</evidence>
<dbReference type="InterPro" id="IPR029063">
    <property type="entry name" value="SAM-dependent_MTases_sf"/>
</dbReference>
<evidence type="ECO:0000256" key="8">
    <source>
        <dbReference type="ARBA" id="ARBA00022691"/>
    </source>
</evidence>
<dbReference type="SUPFAM" id="SSF53335">
    <property type="entry name" value="S-adenosyl-L-methionine-dependent methyltransferases"/>
    <property type="match status" value="1"/>
</dbReference>
<dbReference type="RefSeq" id="WP_308283500.1">
    <property type="nucleotide sequence ID" value="NZ_BNEK01000005.1"/>
</dbReference>
<gene>
    <name evidence="12" type="primary">pcm_9</name>
    <name evidence="12" type="ORF">TPA0910_84240</name>
</gene>
<proteinExistence type="inferred from homology"/>
<dbReference type="InterPro" id="IPR000682">
    <property type="entry name" value="PCMT"/>
</dbReference>
<protein>
    <recommendedName>
        <fullName evidence="4">Protein-L-isoaspartate O-methyltransferase</fullName>
        <ecNumber evidence="3">2.1.1.77</ecNumber>
    </recommendedName>
    <alternativeName>
        <fullName evidence="11">L-isoaspartyl protein carboxyl methyltransferase</fullName>
    </alternativeName>
    <alternativeName>
        <fullName evidence="9">Protein L-isoaspartyl methyltransferase</fullName>
    </alternativeName>
    <alternativeName>
        <fullName evidence="10">Protein-beta-aspartate methyltransferase</fullName>
    </alternativeName>
</protein>
<dbReference type="Gene3D" id="3.40.50.150">
    <property type="entry name" value="Vaccinia Virus protein VP39"/>
    <property type="match status" value="1"/>
</dbReference>
<evidence type="ECO:0000313" key="13">
    <source>
        <dbReference type="Proteomes" id="UP001054854"/>
    </source>
</evidence>
<evidence type="ECO:0000256" key="10">
    <source>
        <dbReference type="ARBA" id="ARBA00031323"/>
    </source>
</evidence>
<accession>A0ABQ3UEY9</accession>
<dbReference type="PANTHER" id="PTHR11579:SF0">
    <property type="entry name" value="PROTEIN-L-ISOASPARTATE(D-ASPARTATE) O-METHYLTRANSFERASE"/>
    <property type="match status" value="1"/>
</dbReference>
<dbReference type="EMBL" id="BNEK01000005">
    <property type="protein sequence ID" value="GHJ33991.1"/>
    <property type="molecule type" value="Genomic_DNA"/>
</dbReference>
<dbReference type="Pfam" id="PF01135">
    <property type="entry name" value="PCMT"/>
    <property type="match status" value="1"/>
</dbReference>
<organism evidence="12 13">
    <name type="scientific">Streptomyces hygroscopicus</name>
    <dbReference type="NCBI Taxonomy" id="1912"/>
    <lineage>
        <taxon>Bacteria</taxon>
        <taxon>Bacillati</taxon>
        <taxon>Actinomycetota</taxon>
        <taxon>Actinomycetes</taxon>
        <taxon>Kitasatosporales</taxon>
        <taxon>Streptomycetaceae</taxon>
        <taxon>Streptomyces</taxon>
        <taxon>Streptomyces violaceusniger group</taxon>
    </lineage>
</organism>
<evidence type="ECO:0000256" key="4">
    <source>
        <dbReference type="ARBA" id="ARBA00013346"/>
    </source>
</evidence>
<sequence length="378" mass="40787">MTDHEQLRAALDAAMDQRGAWPERAPWIRQAVGAVPRHRFAPDQLWRWDGRAYVPVGRGADPERWAAEVYGSPDTAAVTQISDGLPSSSLSCQAVVVDMLDSLLVEPGQRVLELGTGTGWNAALLSHRAGPGQVVSVEVDAELAAAAAERLTTAGANVAVHLGDGSTGWPMGAPYDRVISTYAVDRVPWAWIEQTRPGGRIVTPWGRLGHVALTVADDGRSASGWVQGLATFMPVRGTSRARDFAQVRGDGPAADERPVTRDLTPLQADWHLRFALRVALPEVQVTLAEDDDGLNAWLHDGASSWAVLSAIGDGRTSATQGGPRRLADELEAAWDEWLRLGEPELYDYGLTVEPDGQYAWCRDADTGRRWPVSGEPAA</sequence>
<keyword evidence="6" id="KW-0489">Methyltransferase</keyword>
<keyword evidence="5" id="KW-0963">Cytoplasm</keyword>
<dbReference type="CDD" id="cd02440">
    <property type="entry name" value="AdoMet_MTases"/>
    <property type="match status" value="1"/>
</dbReference>
<name>A0ABQ3UEY9_STRHY</name>
<keyword evidence="7" id="KW-0808">Transferase</keyword>
<evidence type="ECO:0000313" key="12">
    <source>
        <dbReference type="EMBL" id="GHJ33991.1"/>
    </source>
</evidence>
<evidence type="ECO:0000256" key="9">
    <source>
        <dbReference type="ARBA" id="ARBA00030757"/>
    </source>
</evidence>
<evidence type="ECO:0000256" key="11">
    <source>
        <dbReference type="ARBA" id="ARBA00031350"/>
    </source>
</evidence>
<dbReference type="Proteomes" id="UP001054854">
    <property type="component" value="Unassembled WGS sequence"/>
</dbReference>
<comment type="subcellular location">
    <subcellularLocation>
        <location evidence="1">Cytoplasm</location>
    </subcellularLocation>
</comment>